<dbReference type="InterPro" id="IPR000073">
    <property type="entry name" value="AB_hydrolase_1"/>
</dbReference>
<evidence type="ECO:0000313" key="5">
    <source>
        <dbReference type="Proteomes" id="UP001597068"/>
    </source>
</evidence>
<evidence type="ECO:0000313" key="4">
    <source>
        <dbReference type="EMBL" id="MFD0927802.1"/>
    </source>
</evidence>
<sequence>MRPTPTPRTTGSRRLRRGLVVAVAAVTVGVVAAGCAVGPDTGPPLVVDDGGGIGAPASSTPRPPELAAPRNDLAWRPCATDLASRLGLPNPAADVRLDCASFEATITPGVETRDSVDVSAVRVRMTTTPATAAPLVLTSGTDLPSSVAGLLMAAGSGRAVLADHPLVAVDRRGTGASSAVDCLTRIERSVILDNGLTPATRATPARSDRLAATAAEGADACNDTLSPHQVAYTATNAAGDLEALRRLWGVDRVGIVGVGSGADVALAYAGLYRDRVARLVLDTPAAYGSSARDRAQQVAAGTDAAVATFASDCASQGCALGADPGAAIRSLVQQGADGRLGDLSDSDVLAALTTELALTTSDRASTITRVAGLLAGGDSPALTAAAARARALRGTDGQLLSRCNDTSNGVARNDVTTLEQAWGPRYPYTGTDTALSLLRCSGWPAGPAAPRPTGFDVPVLILTSGLDTINGGTGAGAIAPVILTAGGKSSTITRDGPGYGVTAHSDCAADIVDRYARSGDIPPSGACPS</sequence>
<dbReference type="InterPro" id="IPR029058">
    <property type="entry name" value="AB_hydrolase_fold"/>
</dbReference>
<dbReference type="PROSITE" id="PS51257">
    <property type="entry name" value="PROKAR_LIPOPROTEIN"/>
    <property type="match status" value="1"/>
</dbReference>
<dbReference type="EMBL" id="JBHTIL010000006">
    <property type="protein sequence ID" value="MFD0927802.1"/>
    <property type="molecule type" value="Genomic_DNA"/>
</dbReference>
<organism evidence="4 5">
    <name type="scientific">Williamsia deligens</name>
    <dbReference type="NCBI Taxonomy" id="321325"/>
    <lineage>
        <taxon>Bacteria</taxon>
        <taxon>Bacillati</taxon>
        <taxon>Actinomycetota</taxon>
        <taxon>Actinomycetes</taxon>
        <taxon>Mycobacteriales</taxon>
        <taxon>Nocardiaceae</taxon>
        <taxon>Williamsia</taxon>
    </lineage>
</organism>
<gene>
    <name evidence="4" type="ORF">ACFQ04_18850</name>
</gene>
<feature type="domain" description="Peptidase S33 tripeptidyl aminopeptidase-like C-terminal" evidence="3">
    <location>
        <begin position="427"/>
        <end position="525"/>
    </location>
</feature>
<feature type="region of interest" description="Disordered" evidence="1">
    <location>
        <begin position="47"/>
        <end position="69"/>
    </location>
</feature>
<dbReference type="Gene3D" id="3.40.50.1820">
    <property type="entry name" value="alpha/beta hydrolase"/>
    <property type="match status" value="1"/>
</dbReference>
<dbReference type="RefSeq" id="WP_253648268.1">
    <property type="nucleotide sequence ID" value="NZ_BAAAMO010000001.1"/>
</dbReference>
<dbReference type="GO" id="GO:0016787">
    <property type="term" value="F:hydrolase activity"/>
    <property type="evidence" value="ECO:0007669"/>
    <property type="project" value="UniProtKB-KW"/>
</dbReference>
<dbReference type="Proteomes" id="UP001597068">
    <property type="component" value="Unassembled WGS sequence"/>
</dbReference>
<dbReference type="Pfam" id="PF00561">
    <property type="entry name" value="Abhydrolase_1"/>
    <property type="match status" value="1"/>
</dbReference>
<feature type="domain" description="AB hydrolase-1" evidence="2">
    <location>
        <begin position="163"/>
        <end position="317"/>
    </location>
</feature>
<dbReference type="SUPFAM" id="SSF53474">
    <property type="entry name" value="alpha/beta-Hydrolases"/>
    <property type="match status" value="1"/>
</dbReference>
<accession>A0ABW3GCK0</accession>
<evidence type="ECO:0000256" key="1">
    <source>
        <dbReference type="SAM" id="MobiDB-lite"/>
    </source>
</evidence>
<proteinExistence type="predicted"/>
<dbReference type="Pfam" id="PF08386">
    <property type="entry name" value="Abhydrolase_4"/>
    <property type="match status" value="1"/>
</dbReference>
<reference evidence="5" key="1">
    <citation type="journal article" date="2019" name="Int. J. Syst. Evol. Microbiol.">
        <title>The Global Catalogue of Microorganisms (GCM) 10K type strain sequencing project: providing services to taxonomists for standard genome sequencing and annotation.</title>
        <authorList>
            <consortium name="The Broad Institute Genomics Platform"/>
            <consortium name="The Broad Institute Genome Sequencing Center for Infectious Disease"/>
            <person name="Wu L."/>
            <person name="Ma J."/>
        </authorList>
    </citation>
    <scope>NUCLEOTIDE SEQUENCE [LARGE SCALE GENOMIC DNA]</scope>
    <source>
        <strain evidence="5">CCUG 50873</strain>
    </source>
</reference>
<evidence type="ECO:0000259" key="3">
    <source>
        <dbReference type="Pfam" id="PF08386"/>
    </source>
</evidence>
<keyword evidence="5" id="KW-1185">Reference proteome</keyword>
<name>A0ABW3GCK0_9NOCA</name>
<dbReference type="InterPro" id="IPR013595">
    <property type="entry name" value="Pept_S33_TAP-like_C"/>
</dbReference>
<evidence type="ECO:0000259" key="2">
    <source>
        <dbReference type="Pfam" id="PF00561"/>
    </source>
</evidence>
<keyword evidence="4" id="KW-0378">Hydrolase</keyword>
<comment type="caution">
    <text evidence="4">The sequence shown here is derived from an EMBL/GenBank/DDBJ whole genome shotgun (WGS) entry which is preliminary data.</text>
</comment>
<protein>
    <submittedName>
        <fullName evidence="4">Alpha/beta hydrolase</fullName>
    </submittedName>
</protein>